<accession>A0A0C3LLC1</accession>
<comment type="subcellular location">
    <subcellularLocation>
        <location evidence="1">Cell membrane</location>
        <topology evidence="1">Lipid-anchor</topology>
        <topology evidence="1">GPI-anchor</topology>
    </subcellularLocation>
    <subcellularLocation>
        <location evidence="2">Secreted</location>
    </subcellularLocation>
</comment>
<dbReference type="OrthoDB" id="3065412at2759"/>
<evidence type="ECO:0000259" key="15">
    <source>
        <dbReference type="PROSITE" id="PS52012"/>
    </source>
</evidence>
<keyword evidence="17" id="KW-1185">Reference proteome</keyword>
<feature type="domain" description="CFEM" evidence="15">
    <location>
        <begin position="69"/>
        <end position="169"/>
    </location>
</feature>
<evidence type="ECO:0000256" key="4">
    <source>
        <dbReference type="ARBA" id="ARBA00022475"/>
    </source>
</evidence>
<keyword evidence="9" id="KW-0408">Iron</keyword>
<dbReference type="GO" id="GO:0005576">
    <property type="term" value="C:extracellular region"/>
    <property type="evidence" value="ECO:0007669"/>
    <property type="project" value="UniProtKB-SubCell"/>
</dbReference>
<keyword evidence="7" id="KW-0479">Metal-binding</keyword>
<protein>
    <recommendedName>
        <fullName evidence="15">CFEM domain-containing protein</fullName>
    </recommendedName>
</protein>
<evidence type="ECO:0000256" key="9">
    <source>
        <dbReference type="ARBA" id="ARBA00023004"/>
    </source>
</evidence>
<keyword evidence="11" id="KW-1015">Disulfide bond</keyword>
<reference evidence="17" key="2">
    <citation type="submission" date="2015-01" db="EMBL/GenBank/DDBJ databases">
        <title>Evolutionary Origins and Diversification of the Mycorrhizal Mutualists.</title>
        <authorList>
            <consortium name="DOE Joint Genome Institute"/>
            <consortium name="Mycorrhizal Genomics Consortium"/>
            <person name="Kohler A."/>
            <person name="Kuo A."/>
            <person name="Nagy L.G."/>
            <person name="Floudas D."/>
            <person name="Copeland A."/>
            <person name="Barry K.W."/>
            <person name="Cichocki N."/>
            <person name="Veneault-Fourrey C."/>
            <person name="LaButti K."/>
            <person name="Lindquist E.A."/>
            <person name="Lipzen A."/>
            <person name="Lundell T."/>
            <person name="Morin E."/>
            <person name="Murat C."/>
            <person name="Riley R."/>
            <person name="Ohm R."/>
            <person name="Sun H."/>
            <person name="Tunlid A."/>
            <person name="Henrissat B."/>
            <person name="Grigoriev I.V."/>
            <person name="Hibbett D.S."/>
            <person name="Martin F."/>
        </authorList>
    </citation>
    <scope>NUCLEOTIDE SEQUENCE [LARGE SCALE GENOMIC DNA]</scope>
    <source>
        <strain evidence="17">MUT 4182</strain>
    </source>
</reference>
<keyword evidence="10" id="KW-0472">Membrane</keyword>
<dbReference type="PANTHER" id="PTHR37928:SF2">
    <property type="entry name" value="GPI ANCHORED CFEM DOMAIN PROTEIN (AFU_ORTHOLOGUE AFUA_6G10580)"/>
    <property type="match status" value="1"/>
</dbReference>
<evidence type="ECO:0000256" key="8">
    <source>
        <dbReference type="ARBA" id="ARBA00022729"/>
    </source>
</evidence>
<evidence type="ECO:0000313" key="16">
    <source>
        <dbReference type="EMBL" id="KIO22162.1"/>
    </source>
</evidence>
<evidence type="ECO:0000256" key="12">
    <source>
        <dbReference type="ARBA" id="ARBA00023180"/>
    </source>
</evidence>
<dbReference type="PROSITE" id="PS52012">
    <property type="entry name" value="CFEM"/>
    <property type="match status" value="1"/>
</dbReference>
<evidence type="ECO:0000256" key="7">
    <source>
        <dbReference type="ARBA" id="ARBA00022723"/>
    </source>
</evidence>
<dbReference type="InterPro" id="IPR051735">
    <property type="entry name" value="CFEM_domain"/>
</dbReference>
<keyword evidence="5" id="KW-0964">Secreted</keyword>
<evidence type="ECO:0000256" key="13">
    <source>
        <dbReference type="ARBA" id="ARBA00023288"/>
    </source>
</evidence>
<evidence type="ECO:0000256" key="10">
    <source>
        <dbReference type="ARBA" id="ARBA00023136"/>
    </source>
</evidence>
<evidence type="ECO:0000256" key="1">
    <source>
        <dbReference type="ARBA" id="ARBA00004609"/>
    </source>
</evidence>
<dbReference type="PANTHER" id="PTHR37928">
    <property type="entry name" value="CFEM DOMAIN PROTEIN (AFU_ORTHOLOGUE AFUA_6G14090)"/>
    <property type="match status" value="1"/>
</dbReference>
<comment type="similarity">
    <text evidence="3">Belongs to the RBT5 family.</text>
</comment>
<evidence type="ECO:0000256" key="5">
    <source>
        <dbReference type="ARBA" id="ARBA00022525"/>
    </source>
</evidence>
<dbReference type="HOGENOM" id="CLU_1518957_0_0_1"/>
<feature type="chain" id="PRO_5002179640" description="CFEM domain-containing protein" evidence="14">
    <location>
        <begin position="17"/>
        <end position="169"/>
    </location>
</feature>
<organism evidence="16 17">
    <name type="scientific">Tulasnella calospora MUT 4182</name>
    <dbReference type="NCBI Taxonomy" id="1051891"/>
    <lineage>
        <taxon>Eukaryota</taxon>
        <taxon>Fungi</taxon>
        <taxon>Dikarya</taxon>
        <taxon>Basidiomycota</taxon>
        <taxon>Agaricomycotina</taxon>
        <taxon>Agaricomycetes</taxon>
        <taxon>Cantharellales</taxon>
        <taxon>Tulasnellaceae</taxon>
        <taxon>Tulasnella</taxon>
    </lineage>
</organism>
<dbReference type="STRING" id="1051891.A0A0C3LLC1"/>
<evidence type="ECO:0000256" key="6">
    <source>
        <dbReference type="ARBA" id="ARBA00022617"/>
    </source>
</evidence>
<keyword evidence="8 14" id="KW-0732">Signal</keyword>
<evidence type="ECO:0000313" key="17">
    <source>
        <dbReference type="Proteomes" id="UP000054248"/>
    </source>
</evidence>
<reference evidence="16 17" key="1">
    <citation type="submission" date="2014-04" db="EMBL/GenBank/DDBJ databases">
        <authorList>
            <consortium name="DOE Joint Genome Institute"/>
            <person name="Kuo A."/>
            <person name="Girlanda M."/>
            <person name="Perotto S."/>
            <person name="Kohler A."/>
            <person name="Nagy L.G."/>
            <person name="Floudas D."/>
            <person name="Copeland A."/>
            <person name="Barry K.W."/>
            <person name="Cichocki N."/>
            <person name="Veneault-Fourrey C."/>
            <person name="LaButti K."/>
            <person name="Lindquist E.A."/>
            <person name="Lipzen A."/>
            <person name="Lundell T."/>
            <person name="Morin E."/>
            <person name="Murat C."/>
            <person name="Sun H."/>
            <person name="Tunlid A."/>
            <person name="Henrissat B."/>
            <person name="Grigoriev I.V."/>
            <person name="Hibbett D.S."/>
            <person name="Martin F."/>
            <person name="Nordberg H.P."/>
            <person name="Cantor M.N."/>
            <person name="Hua S.X."/>
        </authorList>
    </citation>
    <scope>NUCLEOTIDE SEQUENCE [LARGE SCALE GENOMIC DNA]</scope>
    <source>
        <strain evidence="16 17">MUT 4182</strain>
    </source>
</reference>
<dbReference type="AlphaFoldDB" id="A0A0C3LLC1"/>
<feature type="signal peptide" evidence="14">
    <location>
        <begin position="1"/>
        <end position="16"/>
    </location>
</feature>
<dbReference type="GO" id="GO:0046872">
    <property type="term" value="F:metal ion binding"/>
    <property type="evidence" value="ECO:0007669"/>
    <property type="project" value="UniProtKB-KW"/>
</dbReference>
<evidence type="ECO:0000256" key="11">
    <source>
        <dbReference type="ARBA" id="ARBA00023157"/>
    </source>
</evidence>
<keyword evidence="12" id="KW-0325">Glycoprotein</keyword>
<evidence type="ECO:0000256" key="14">
    <source>
        <dbReference type="SAM" id="SignalP"/>
    </source>
</evidence>
<evidence type="ECO:0000256" key="2">
    <source>
        <dbReference type="ARBA" id="ARBA00004613"/>
    </source>
</evidence>
<dbReference type="Pfam" id="PF05730">
    <property type="entry name" value="CFEM"/>
    <property type="match status" value="2"/>
</dbReference>
<sequence>MRFAIVVFFAASLASAYTIFKRQDAPACATTCFAQSDFSPCNSTDTACICLNQKFLTALATCTEASCSEQDLQAAEAAGTATCQAAGVNLQEPFPACAQPCVANANSSTCAADDDTCLCKDPNYIGPIVKCIHSSCSGQDLTTAETVGTALCRANGVDITSIAQSAAAA</sequence>
<dbReference type="SMART" id="SM00747">
    <property type="entry name" value="CFEM"/>
    <property type="match status" value="2"/>
</dbReference>
<gene>
    <name evidence="16" type="ORF">M407DRAFT_120291</name>
</gene>
<dbReference type="InterPro" id="IPR008427">
    <property type="entry name" value="Extracellular_membr_CFEM_dom"/>
</dbReference>
<evidence type="ECO:0000256" key="3">
    <source>
        <dbReference type="ARBA" id="ARBA00010031"/>
    </source>
</evidence>
<keyword evidence="4" id="KW-1003">Cell membrane</keyword>
<keyword evidence="13" id="KW-0449">Lipoprotein</keyword>
<keyword evidence="6" id="KW-0349">Heme</keyword>
<dbReference type="EMBL" id="KN823117">
    <property type="protein sequence ID" value="KIO22162.1"/>
    <property type="molecule type" value="Genomic_DNA"/>
</dbReference>
<dbReference type="Proteomes" id="UP000054248">
    <property type="component" value="Unassembled WGS sequence"/>
</dbReference>
<name>A0A0C3LLC1_9AGAM</name>
<proteinExistence type="inferred from homology"/>
<dbReference type="GO" id="GO:0005886">
    <property type="term" value="C:plasma membrane"/>
    <property type="evidence" value="ECO:0007669"/>
    <property type="project" value="UniProtKB-SubCell"/>
</dbReference>